<dbReference type="Pfam" id="PF14958">
    <property type="entry name" value="PAAT-like"/>
    <property type="match status" value="1"/>
</dbReference>
<dbReference type="Ensembl" id="ENSFTIT00000018408.1">
    <property type="protein sequence ID" value="ENSFTIP00000017668.1"/>
    <property type="gene ID" value="ENSFTIG00000011682.1"/>
</dbReference>
<evidence type="ECO:0000313" key="3">
    <source>
        <dbReference type="Proteomes" id="UP000694562"/>
    </source>
</evidence>
<accession>A0A8C4UZ48</accession>
<feature type="compositionally biased region" description="Low complexity" evidence="1">
    <location>
        <begin position="48"/>
        <end position="68"/>
    </location>
</feature>
<keyword evidence="3" id="KW-1185">Reference proteome</keyword>
<proteinExistence type="predicted"/>
<dbReference type="InterPro" id="IPR028043">
    <property type="entry name" value="PAAT-like"/>
</dbReference>
<feature type="region of interest" description="Disordered" evidence="1">
    <location>
        <begin position="48"/>
        <end position="124"/>
    </location>
</feature>
<dbReference type="AlphaFoldDB" id="A0A8C4UZ48"/>
<reference evidence="2" key="1">
    <citation type="submission" date="2025-08" db="UniProtKB">
        <authorList>
            <consortium name="Ensembl"/>
        </authorList>
    </citation>
    <scope>IDENTIFICATION</scope>
</reference>
<feature type="compositionally biased region" description="Low complexity" evidence="1">
    <location>
        <begin position="78"/>
        <end position="96"/>
    </location>
</feature>
<dbReference type="OrthoDB" id="5981473at2759"/>
<name>A0A8C4UZ48_FALTI</name>
<dbReference type="PANTHER" id="PTHR14787:SF1">
    <property type="entry name" value="ATPASE PAAT"/>
    <property type="match status" value="1"/>
</dbReference>
<evidence type="ECO:0000313" key="2">
    <source>
        <dbReference type="Ensembl" id="ENSFTIP00000017668.1"/>
    </source>
</evidence>
<dbReference type="Proteomes" id="UP000694562">
    <property type="component" value="Unplaced"/>
</dbReference>
<reference evidence="2" key="2">
    <citation type="submission" date="2025-09" db="UniProtKB">
        <authorList>
            <consortium name="Ensembl"/>
        </authorList>
    </citation>
    <scope>IDENTIFICATION</scope>
</reference>
<evidence type="ECO:0000256" key="1">
    <source>
        <dbReference type="SAM" id="MobiDB-lite"/>
    </source>
</evidence>
<dbReference type="PANTHER" id="PTHR14787">
    <property type="entry name" value="C10ORF188 FAMILY MEMBER"/>
    <property type="match status" value="1"/>
</dbReference>
<protein>
    <submittedName>
        <fullName evidence="2">Chromosome 10 open reading frame 88</fullName>
    </submittedName>
</protein>
<sequence>MNPIFYLSPVSYAVHRRRAARRAGRSPGQARRWHLPHAGCELGRLADSASTAAPPAPAFAPRGRATGPRQGRSRDASPGRGSPTRPSRAPAARACAAPPPATPVQAPSARPAPAPLGSGRGAAMASGSAAGLAAEPCCVAAGCSWPCAPPGGLARALCLRREAGGGEASTEAVVVERRAGGEAPCVLHLECRPGGAAEMVSVGILSEARNMEVYVGEEYCGTGRGQSLGAARTAGETDKVTLYKKYLKFECPAASCRIKLLSIGSSIDLDRVQTIMESMGSKLSPGAQQLMDMVRCQQKNSLSLEDKFNWIFGKNSDLGGDHAIDGLRSAAIQTSRDQSAAEPVPVKNHLTSETVYEHLKISHDLNSQVPERGNTLDSERLAAQQNTVDLRNDFKVMGSLHMQEQGSKPPNVAVPQVLLPFLQNLCSQVNHLRLKDGDRHFGKNAVTEEEGIQCVGVEQQPICSYLEKIISKNMELMEKKLMDYIDRQIQTLQTHIDNKMVLLMDLVQNSTPNKIAQAHYDSNEGFSNGER</sequence>
<organism evidence="2 3">
    <name type="scientific">Falco tinnunculus</name>
    <name type="common">Common kestrel</name>
    <dbReference type="NCBI Taxonomy" id="100819"/>
    <lineage>
        <taxon>Eukaryota</taxon>
        <taxon>Metazoa</taxon>
        <taxon>Chordata</taxon>
        <taxon>Craniata</taxon>
        <taxon>Vertebrata</taxon>
        <taxon>Euteleostomi</taxon>
        <taxon>Archelosauria</taxon>
        <taxon>Archosauria</taxon>
        <taxon>Dinosauria</taxon>
        <taxon>Saurischia</taxon>
        <taxon>Theropoda</taxon>
        <taxon>Coelurosauria</taxon>
        <taxon>Aves</taxon>
        <taxon>Neognathae</taxon>
        <taxon>Neoaves</taxon>
        <taxon>Telluraves</taxon>
        <taxon>Australaves</taxon>
        <taxon>Falconiformes</taxon>
        <taxon>Falconidae</taxon>
        <taxon>Falco</taxon>
    </lineage>
</organism>